<feature type="coiled-coil region" evidence="1">
    <location>
        <begin position="137"/>
        <end position="164"/>
    </location>
</feature>
<sequence>MSSSGKRSERGRSITPKETPTHAVKTRPLNPTIREKSAIQNSSSNDQVKKSKDNQKKGSSSSGTNEITKEEHLKKLEDKMKNTDVSIKMCARWINKDPKEVKEFLVAMELRQGLQIARIYLERQIKLKEEFHALAETKKFEEDIRSHRETLREVEENRIKLRGK</sequence>
<feature type="compositionally biased region" description="Basic and acidic residues" evidence="2">
    <location>
        <begin position="47"/>
        <end position="56"/>
    </location>
</feature>
<accession>A0A4Z1KWG0</accession>
<evidence type="ECO:0000256" key="1">
    <source>
        <dbReference type="SAM" id="Coils"/>
    </source>
</evidence>
<feature type="region of interest" description="Disordered" evidence="2">
    <location>
        <begin position="1"/>
        <end position="81"/>
    </location>
</feature>
<feature type="compositionally biased region" description="Polar residues" evidence="2">
    <location>
        <begin position="57"/>
        <end position="66"/>
    </location>
</feature>
<dbReference type="Proteomes" id="UP000297280">
    <property type="component" value="Unassembled WGS sequence"/>
</dbReference>
<evidence type="ECO:0000313" key="4">
    <source>
        <dbReference type="Proteomes" id="UP000297280"/>
    </source>
</evidence>
<organism evidence="3 4">
    <name type="scientific">Botrytis porri</name>
    <dbReference type="NCBI Taxonomy" id="87229"/>
    <lineage>
        <taxon>Eukaryota</taxon>
        <taxon>Fungi</taxon>
        <taxon>Dikarya</taxon>
        <taxon>Ascomycota</taxon>
        <taxon>Pezizomycotina</taxon>
        <taxon>Leotiomycetes</taxon>
        <taxon>Helotiales</taxon>
        <taxon>Sclerotiniaceae</taxon>
        <taxon>Botrytis</taxon>
    </lineage>
</organism>
<reference evidence="3 4" key="1">
    <citation type="submission" date="2017-12" db="EMBL/GenBank/DDBJ databases">
        <title>Comparative genomics of Botrytis spp.</title>
        <authorList>
            <person name="Valero-Jimenez C.A."/>
            <person name="Tapia P."/>
            <person name="Veloso J."/>
            <person name="Silva-Moreno E."/>
            <person name="Staats M."/>
            <person name="Valdes J.H."/>
            <person name="Van Kan J.A.L."/>
        </authorList>
    </citation>
    <scope>NUCLEOTIDE SEQUENCE [LARGE SCALE GENOMIC DNA]</scope>
    <source>
        <strain evidence="3 4">MUCL3349</strain>
    </source>
</reference>
<gene>
    <name evidence="3" type="ORF">BPOR_0144g00160</name>
</gene>
<evidence type="ECO:0008006" key="5">
    <source>
        <dbReference type="Google" id="ProtNLM"/>
    </source>
</evidence>
<evidence type="ECO:0000256" key="2">
    <source>
        <dbReference type="SAM" id="MobiDB-lite"/>
    </source>
</evidence>
<dbReference type="EMBL" id="PQXO01000144">
    <property type="protein sequence ID" value="TGO88746.1"/>
    <property type="molecule type" value="Genomic_DNA"/>
</dbReference>
<name>A0A4Z1KWG0_9HELO</name>
<feature type="compositionally biased region" description="Basic and acidic residues" evidence="2">
    <location>
        <begin position="1"/>
        <end position="12"/>
    </location>
</feature>
<feature type="compositionally biased region" description="Basic and acidic residues" evidence="2">
    <location>
        <begin position="67"/>
        <end position="81"/>
    </location>
</feature>
<protein>
    <recommendedName>
        <fullName evidence="5">No apical meristem-associated C-terminal domain-containing protein</fullName>
    </recommendedName>
</protein>
<dbReference type="AlphaFoldDB" id="A0A4Z1KWG0"/>
<keyword evidence="1" id="KW-0175">Coiled coil</keyword>
<evidence type="ECO:0000313" key="3">
    <source>
        <dbReference type="EMBL" id="TGO88746.1"/>
    </source>
</evidence>
<proteinExistence type="predicted"/>
<comment type="caution">
    <text evidence="3">The sequence shown here is derived from an EMBL/GenBank/DDBJ whole genome shotgun (WGS) entry which is preliminary data.</text>
</comment>
<keyword evidence="4" id="KW-1185">Reference proteome</keyword>